<evidence type="ECO:0000256" key="6">
    <source>
        <dbReference type="PIRSR" id="PIRSR000185-3"/>
    </source>
</evidence>
<dbReference type="SMART" id="SM00839">
    <property type="entry name" value="ELFV_dehydrog"/>
    <property type="match status" value="1"/>
</dbReference>
<dbReference type="Proteomes" id="UP000214646">
    <property type="component" value="Unassembled WGS sequence"/>
</dbReference>
<evidence type="ECO:0000259" key="8">
    <source>
        <dbReference type="SMART" id="SM00839"/>
    </source>
</evidence>
<reference evidence="10" key="1">
    <citation type="submission" date="2017-06" db="EMBL/GenBank/DDBJ databases">
        <title>Genome analysis of Fimbriiglobus ruber SP5, the first member of the order Planctomycetales with confirmed chitinolytic capability.</title>
        <authorList>
            <person name="Ravin N.V."/>
            <person name="Rakitin A.L."/>
            <person name="Ivanova A.A."/>
            <person name="Beletsky A.V."/>
            <person name="Kulichevskaya I.S."/>
            <person name="Mardanov A.V."/>
            <person name="Dedysh S.N."/>
        </authorList>
    </citation>
    <scope>NUCLEOTIDE SEQUENCE [LARGE SCALE GENOMIC DNA]</scope>
    <source>
        <strain evidence="10">SP5</strain>
    </source>
</reference>
<dbReference type="CDD" id="cd01076">
    <property type="entry name" value="NAD_bind_1_Glu_DH"/>
    <property type="match status" value="1"/>
</dbReference>
<keyword evidence="10" id="KW-1185">Reference proteome</keyword>
<feature type="binding site" evidence="5">
    <location>
        <position position="210"/>
    </location>
    <ligand>
        <name>NAD(+)</name>
        <dbReference type="ChEBI" id="CHEBI:57540"/>
    </ligand>
</feature>
<feature type="binding site" evidence="5">
    <location>
        <position position="114"/>
    </location>
    <ligand>
        <name>substrate</name>
    </ligand>
</feature>
<evidence type="ECO:0000313" key="9">
    <source>
        <dbReference type="EMBL" id="OWK47017.1"/>
    </source>
</evidence>
<comment type="caution">
    <text evidence="9">The sequence shown here is derived from an EMBL/GenBank/DDBJ whole genome shotgun (WGS) entry which is preliminary data.</text>
</comment>
<dbReference type="PROSITE" id="PS00074">
    <property type="entry name" value="GLFV_DEHYDROGENASE"/>
    <property type="match status" value="1"/>
</dbReference>
<dbReference type="InterPro" id="IPR006096">
    <property type="entry name" value="Glu/Leu/Phe/Val/Trp_DH_C"/>
</dbReference>
<protein>
    <recommendedName>
        <fullName evidence="3">Glutamate dehydrogenase</fullName>
    </recommendedName>
</protein>
<sequence>MATPAVATKLLESKYPPVTLFSSSPTYQMACQQLRVVAEAMPDIPADIIERLTIPKRSLVVAVPIRMDDGHVHTFVGFRVQHSLTSGASKGGLRYAPHVDLGEVAALSMWMSWKCGIMNLPFGGAKGGIACDPSLLSVGEKERLTRRFTEEVQTIIGPRTDVMAPDMGTDEQTMAWIYDTYSMKVGYACPEIVTGKPVDLGGCVGRREATGRGVVYCILEALKELDLRPEQSTAVIQGFGNVGSVTSEELVKLGVKIVAVGDRYGAVRDLHGLDIPALVKYAAAHPQKSVVNFPDAEAIDPAELLATPCTILVPAALERVITAENAGKLKCRILAEGANGPTTPDADAILAKTDIYVIPDVLCNAGGVTVSYFEWVQDLQQFMWSEQQVNEKLHELMVASFNKVRKLARDRNLTNRTAALSLGVLKVALEKQKRGLFP</sequence>
<dbReference type="InterPro" id="IPR033524">
    <property type="entry name" value="Glu/Leu/Phe/Val_DH_AS"/>
</dbReference>
<dbReference type="InterPro" id="IPR033922">
    <property type="entry name" value="NAD_bind_Glu_DH"/>
</dbReference>
<gene>
    <name evidence="9" type="ORF">FRUB_00716</name>
</gene>
<dbReference type="GO" id="GO:0000166">
    <property type="term" value="F:nucleotide binding"/>
    <property type="evidence" value="ECO:0007669"/>
    <property type="project" value="UniProtKB-KW"/>
</dbReference>
<feature type="site" description="Important for catalysis" evidence="6">
    <location>
        <position position="166"/>
    </location>
</feature>
<proteinExistence type="inferred from homology"/>
<organism evidence="9 10">
    <name type="scientific">Fimbriiglobus ruber</name>
    <dbReference type="NCBI Taxonomy" id="1908690"/>
    <lineage>
        <taxon>Bacteria</taxon>
        <taxon>Pseudomonadati</taxon>
        <taxon>Planctomycetota</taxon>
        <taxon>Planctomycetia</taxon>
        <taxon>Gemmatales</taxon>
        <taxon>Gemmataceae</taxon>
        <taxon>Fimbriiglobus</taxon>
    </lineage>
</organism>
<dbReference type="Pfam" id="PF00208">
    <property type="entry name" value="ELFV_dehydrog"/>
    <property type="match status" value="1"/>
</dbReference>
<feature type="binding site" evidence="5">
    <location>
        <position position="241"/>
    </location>
    <ligand>
        <name>NAD(+)</name>
        <dbReference type="ChEBI" id="CHEBI:57540"/>
    </ligand>
</feature>
<dbReference type="InterPro" id="IPR006095">
    <property type="entry name" value="Glu/Leu/Phe/Val/Trp_DH"/>
</dbReference>
<dbReference type="SUPFAM" id="SSF53223">
    <property type="entry name" value="Aminoacid dehydrogenase-like, N-terminal domain"/>
    <property type="match status" value="1"/>
</dbReference>
<evidence type="ECO:0000256" key="1">
    <source>
        <dbReference type="ARBA" id="ARBA00006382"/>
    </source>
</evidence>
<dbReference type="Gene3D" id="3.40.50.720">
    <property type="entry name" value="NAD(P)-binding Rossmann-like Domain"/>
    <property type="match status" value="1"/>
</dbReference>
<dbReference type="PIRSF" id="PIRSF000185">
    <property type="entry name" value="Glu_DH"/>
    <property type="match status" value="1"/>
</dbReference>
<evidence type="ECO:0000256" key="7">
    <source>
        <dbReference type="RuleBase" id="RU004417"/>
    </source>
</evidence>
<keyword evidence="5" id="KW-0520">NAD</keyword>
<dbReference type="GO" id="GO:0004352">
    <property type="term" value="F:glutamate dehydrogenase (NAD+) activity"/>
    <property type="evidence" value="ECO:0007669"/>
    <property type="project" value="TreeGrafter"/>
</dbReference>
<dbReference type="InterPro" id="IPR046346">
    <property type="entry name" value="Aminoacid_DH-like_N_sf"/>
</dbReference>
<accession>A0A225EFJ6</accession>
<dbReference type="AlphaFoldDB" id="A0A225EFJ6"/>
<comment type="similarity">
    <text evidence="1 3 7">Belongs to the Glu/Leu/Phe/Val dehydrogenases family.</text>
</comment>
<keyword evidence="2 3" id="KW-0560">Oxidoreductase</keyword>
<feature type="active site" description="Proton donor" evidence="4">
    <location>
        <position position="126"/>
    </location>
</feature>
<evidence type="ECO:0000256" key="5">
    <source>
        <dbReference type="PIRSR" id="PIRSR000185-2"/>
    </source>
</evidence>
<dbReference type="InterPro" id="IPR036291">
    <property type="entry name" value="NAD(P)-bd_dom_sf"/>
</dbReference>
<feature type="binding site" evidence="5">
    <location>
        <position position="90"/>
    </location>
    <ligand>
        <name>substrate</name>
    </ligand>
</feature>
<dbReference type="InterPro" id="IPR006097">
    <property type="entry name" value="Glu/Leu/Phe/Val/Trp_DH_dimer"/>
</dbReference>
<dbReference type="GO" id="GO:0006538">
    <property type="term" value="P:L-glutamate catabolic process"/>
    <property type="evidence" value="ECO:0007669"/>
    <property type="project" value="TreeGrafter"/>
</dbReference>
<evidence type="ECO:0000256" key="4">
    <source>
        <dbReference type="PIRSR" id="PIRSR000185-1"/>
    </source>
</evidence>
<feature type="domain" description="Glutamate/phenylalanine/leucine/valine/L-tryptophan dehydrogenase C-terminal" evidence="8">
    <location>
        <begin position="203"/>
        <end position="435"/>
    </location>
</feature>
<evidence type="ECO:0000313" key="10">
    <source>
        <dbReference type="Proteomes" id="UP000214646"/>
    </source>
</evidence>
<dbReference type="PRINTS" id="PR00082">
    <property type="entry name" value="GLFDHDRGNASE"/>
</dbReference>
<dbReference type="EMBL" id="NIDE01000001">
    <property type="protein sequence ID" value="OWK47017.1"/>
    <property type="molecule type" value="Genomic_DNA"/>
</dbReference>
<dbReference type="InterPro" id="IPR014362">
    <property type="entry name" value="Glu_DH"/>
</dbReference>
<dbReference type="PANTHER" id="PTHR11606">
    <property type="entry name" value="GLUTAMATE DEHYDROGENASE"/>
    <property type="match status" value="1"/>
</dbReference>
<name>A0A225EFJ6_9BACT</name>
<evidence type="ECO:0000256" key="3">
    <source>
        <dbReference type="PIRNR" id="PIRNR000185"/>
    </source>
</evidence>
<dbReference type="PANTHER" id="PTHR11606:SF13">
    <property type="entry name" value="GLUTAMATE DEHYDROGENASE 1, MITOCHONDRIAL"/>
    <property type="match status" value="1"/>
</dbReference>
<evidence type="ECO:0000256" key="2">
    <source>
        <dbReference type="ARBA" id="ARBA00023002"/>
    </source>
</evidence>
<keyword evidence="5" id="KW-0547">Nucleotide-binding</keyword>
<dbReference type="SUPFAM" id="SSF51735">
    <property type="entry name" value="NAD(P)-binding Rossmann-fold domains"/>
    <property type="match status" value="1"/>
</dbReference>
<feature type="binding site" evidence="5">
    <location>
        <position position="371"/>
    </location>
    <ligand>
        <name>substrate</name>
    </ligand>
</feature>
<dbReference type="Pfam" id="PF02812">
    <property type="entry name" value="ELFV_dehydrog_N"/>
    <property type="match status" value="1"/>
</dbReference>
<dbReference type="Gene3D" id="3.40.50.10860">
    <property type="entry name" value="Leucine Dehydrogenase, chain A, domain 1"/>
    <property type="match status" value="1"/>
</dbReference>